<dbReference type="GO" id="GO:0003677">
    <property type="term" value="F:DNA binding"/>
    <property type="evidence" value="ECO:0007669"/>
    <property type="project" value="UniProtKB-KW"/>
</dbReference>
<evidence type="ECO:0000256" key="2">
    <source>
        <dbReference type="ARBA" id="ARBA00023125"/>
    </source>
</evidence>
<gene>
    <name evidence="5" type="ORF">UFOPK3610_00168</name>
</gene>
<protein>
    <submittedName>
        <fullName evidence="5">Unannotated protein</fullName>
    </submittedName>
</protein>
<dbReference type="AlphaFoldDB" id="A0A6J7G5W6"/>
<accession>A0A6J7G5W6</accession>
<keyword evidence="2" id="KW-0238">DNA-binding</keyword>
<evidence type="ECO:0000313" key="5">
    <source>
        <dbReference type="EMBL" id="CAB4901808.1"/>
    </source>
</evidence>
<keyword evidence="3" id="KW-0804">Transcription</keyword>
<dbReference type="InterPro" id="IPR023187">
    <property type="entry name" value="Tscrpt_reg_MarR-type_CS"/>
</dbReference>
<feature type="domain" description="HTH marR-type" evidence="4">
    <location>
        <begin position="25"/>
        <end position="161"/>
    </location>
</feature>
<organism evidence="5">
    <name type="scientific">freshwater metagenome</name>
    <dbReference type="NCBI Taxonomy" id="449393"/>
    <lineage>
        <taxon>unclassified sequences</taxon>
        <taxon>metagenomes</taxon>
        <taxon>ecological metagenomes</taxon>
    </lineage>
</organism>
<dbReference type="EMBL" id="CAFBMR010000003">
    <property type="protein sequence ID" value="CAB4901808.1"/>
    <property type="molecule type" value="Genomic_DNA"/>
</dbReference>
<dbReference type="PANTHER" id="PTHR33164:SF101">
    <property type="entry name" value="TRANSCRIPTIONAL REPRESSOR MPRA"/>
    <property type="match status" value="1"/>
</dbReference>
<dbReference type="InterPro" id="IPR036390">
    <property type="entry name" value="WH_DNA-bd_sf"/>
</dbReference>
<dbReference type="PROSITE" id="PS50995">
    <property type="entry name" value="HTH_MARR_2"/>
    <property type="match status" value="1"/>
</dbReference>
<name>A0A6J7G5W6_9ZZZZ</name>
<dbReference type="SUPFAM" id="SSF46785">
    <property type="entry name" value="Winged helix' DNA-binding domain"/>
    <property type="match status" value="1"/>
</dbReference>
<dbReference type="PROSITE" id="PS01117">
    <property type="entry name" value="HTH_MARR_1"/>
    <property type="match status" value="1"/>
</dbReference>
<evidence type="ECO:0000256" key="3">
    <source>
        <dbReference type="ARBA" id="ARBA00023163"/>
    </source>
</evidence>
<dbReference type="PANTHER" id="PTHR33164">
    <property type="entry name" value="TRANSCRIPTIONAL REGULATOR, MARR FAMILY"/>
    <property type="match status" value="1"/>
</dbReference>
<dbReference type="InterPro" id="IPR036388">
    <property type="entry name" value="WH-like_DNA-bd_sf"/>
</dbReference>
<dbReference type="InterPro" id="IPR039422">
    <property type="entry name" value="MarR/SlyA-like"/>
</dbReference>
<reference evidence="5" key="1">
    <citation type="submission" date="2020-05" db="EMBL/GenBank/DDBJ databases">
        <authorList>
            <person name="Chiriac C."/>
            <person name="Salcher M."/>
            <person name="Ghai R."/>
            <person name="Kavagutti S V."/>
        </authorList>
    </citation>
    <scope>NUCLEOTIDE SEQUENCE</scope>
</reference>
<dbReference type="Gene3D" id="1.10.10.10">
    <property type="entry name" value="Winged helix-like DNA-binding domain superfamily/Winged helix DNA-binding domain"/>
    <property type="match status" value="1"/>
</dbReference>
<dbReference type="SMART" id="SM00347">
    <property type="entry name" value="HTH_MARR"/>
    <property type="match status" value="1"/>
</dbReference>
<evidence type="ECO:0000259" key="4">
    <source>
        <dbReference type="PROSITE" id="PS50995"/>
    </source>
</evidence>
<evidence type="ECO:0000256" key="1">
    <source>
        <dbReference type="ARBA" id="ARBA00023015"/>
    </source>
</evidence>
<dbReference type="GO" id="GO:0003700">
    <property type="term" value="F:DNA-binding transcription factor activity"/>
    <property type="evidence" value="ECO:0007669"/>
    <property type="project" value="InterPro"/>
</dbReference>
<dbReference type="GO" id="GO:0006950">
    <property type="term" value="P:response to stress"/>
    <property type="evidence" value="ECO:0007669"/>
    <property type="project" value="TreeGrafter"/>
</dbReference>
<keyword evidence="1" id="KW-0805">Transcription regulation</keyword>
<dbReference type="Pfam" id="PF01047">
    <property type="entry name" value="MarR"/>
    <property type="match status" value="1"/>
</dbReference>
<sequence length="166" mass="18029">MTGKLPFDPIAEAHKQWVAHDWAAAADGMAAVTSIVRAQQILFGRIDATLKPFALSFARYEILMVLTFSSRGSMPMSRLGSRLQVHPASVTSAVERLEGQGFVSREPDAEDRRKVLATITETGRAIALSATEALNEHVFTSVGISAGETTQLISVLEILRRSADDF</sequence>
<dbReference type="InterPro" id="IPR000835">
    <property type="entry name" value="HTH_MarR-typ"/>
</dbReference>
<proteinExistence type="predicted"/>